<accession>A0A0J5P2V2</accession>
<dbReference type="EMBL" id="JWIZ01000086">
    <property type="protein sequence ID" value="KMK50581.1"/>
    <property type="molecule type" value="Genomic_DNA"/>
</dbReference>
<reference evidence="1 2" key="1">
    <citation type="submission" date="2014-12" db="EMBL/GenBank/DDBJ databases">
        <title>Reclassification of Actinobacillus muris as Muribacter muris.</title>
        <authorList>
            <person name="Christensen H."/>
            <person name="Nicklas W."/>
            <person name="Bisgaard M."/>
        </authorList>
    </citation>
    <scope>NUCLEOTIDE SEQUENCE [LARGE SCALE GENOMIC DNA]</scope>
    <source>
        <strain evidence="1 2">Ackerman80-443D</strain>
    </source>
</reference>
<dbReference type="PATRIC" id="fig|67855.3.peg.2416"/>
<protein>
    <submittedName>
        <fullName evidence="1">Uncharacterized protein</fullName>
    </submittedName>
</protein>
<evidence type="ECO:0000313" key="2">
    <source>
        <dbReference type="Proteomes" id="UP000036270"/>
    </source>
</evidence>
<comment type="caution">
    <text evidence="1">The sequence shown here is derived from an EMBL/GenBank/DDBJ whole genome shotgun (WGS) entry which is preliminary data.</text>
</comment>
<organism evidence="1 2">
    <name type="scientific">Muribacter muris</name>
    <dbReference type="NCBI Taxonomy" id="67855"/>
    <lineage>
        <taxon>Bacteria</taxon>
        <taxon>Pseudomonadati</taxon>
        <taxon>Pseudomonadota</taxon>
        <taxon>Gammaproteobacteria</taxon>
        <taxon>Pasteurellales</taxon>
        <taxon>Pasteurellaceae</taxon>
        <taxon>Muribacter</taxon>
    </lineage>
</organism>
<name>A0A0J5P2V2_9PAST</name>
<dbReference type="RefSeq" id="WP_047977824.1">
    <property type="nucleotide sequence ID" value="NZ_JWIZ01000086.1"/>
</dbReference>
<keyword evidence="2" id="KW-1185">Reference proteome</keyword>
<sequence>MKSTTIILDCQNLVCDLRDQILALETLDHLLSLSCHSVEQIDSDGVSRLLRAITAIGSQQLEKLDSLLENLKDRGGNDE</sequence>
<proteinExistence type="predicted"/>
<evidence type="ECO:0000313" key="1">
    <source>
        <dbReference type="EMBL" id="KMK50581.1"/>
    </source>
</evidence>
<dbReference type="Proteomes" id="UP000036270">
    <property type="component" value="Unassembled WGS sequence"/>
</dbReference>
<dbReference type="AlphaFoldDB" id="A0A0J5P2V2"/>
<dbReference type="STRING" id="67855.RO21_10970"/>
<gene>
    <name evidence="1" type="ORF">RO21_10970</name>
</gene>